<evidence type="ECO:0000256" key="1">
    <source>
        <dbReference type="ARBA" id="ARBA00022529"/>
    </source>
</evidence>
<evidence type="ECO:0000256" key="2">
    <source>
        <dbReference type="ARBA" id="ARBA00022638"/>
    </source>
</evidence>
<evidence type="ECO:0000256" key="4">
    <source>
        <dbReference type="RuleBase" id="RU003788"/>
    </source>
</evidence>
<dbReference type="GO" id="GO:0016998">
    <property type="term" value="P:cell wall macromolecule catabolic process"/>
    <property type="evidence" value="ECO:0007669"/>
    <property type="project" value="InterPro"/>
</dbReference>
<comment type="caution">
    <text evidence="5">The sequence shown here is derived from an EMBL/GenBank/DDBJ whole genome shotgun (WGS) entry which is preliminary data.</text>
</comment>
<dbReference type="Proteomes" id="UP001139308">
    <property type="component" value="Unassembled WGS sequence"/>
</dbReference>
<dbReference type="PANTHER" id="PTHR38107:SF3">
    <property type="entry name" value="LYSOZYME RRRD-RELATED"/>
    <property type="match status" value="1"/>
</dbReference>
<dbReference type="CDD" id="cd00737">
    <property type="entry name" value="lyz_endolysin_autolysin"/>
    <property type="match status" value="1"/>
</dbReference>
<dbReference type="PANTHER" id="PTHR38107">
    <property type="match status" value="1"/>
</dbReference>
<evidence type="ECO:0000313" key="5">
    <source>
        <dbReference type="EMBL" id="MCG5075211.1"/>
    </source>
</evidence>
<evidence type="ECO:0000313" key="6">
    <source>
        <dbReference type="Proteomes" id="UP001139308"/>
    </source>
</evidence>
<keyword evidence="2 4" id="KW-0081">Bacteriolytic enzyme</keyword>
<keyword evidence="4" id="KW-0326">Glycosidase</keyword>
<dbReference type="EMBL" id="JAKLJA010000013">
    <property type="protein sequence ID" value="MCG5075211.1"/>
    <property type="molecule type" value="Genomic_DNA"/>
</dbReference>
<dbReference type="GO" id="GO:0009253">
    <property type="term" value="P:peptidoglycan catabolic process"/>
    <property type="evidence" value="ECO:0007669"/>
    <property type="project" value="InterPro"/>
</dbReference>
<protein>
    <recommendedName>
        <fullName evidence="4">Lysozyme</fullName>
        <ecNumber evidence="4">3.2.1.17</ecNumber>
    </recommendedName>
</protein>
<dbReference type="AlphaFoldDB" id="A0A9X1RMV4"/>
<gene>
    <name evidence="5" type="ORF">L5014_17880</name>
</gene>
<dbReference type="GO" id="GO:0003796">
    <property type="term" value="F:lysozyme activity"/>
    <property type="evidence" value="ECO:0007669"/>
    <property type="project" value="UniProtKB-EC"/>
</dbReference>
<name>A0A9X1RMV4_9BURK</name>
<dbReference type="InterPro" id="IPR023346">
    <property type="entry name" value="Lysozyme-like_dom_sf"/>
</dbReference>
<keyword evidence="6" id="KW-1185">Reference proteome</keyword>
<keyword evidence="3" id="KW-1035">Host cytoplasm</keyword>
<dbReference type="SUPFAM" id="SSF53955">
    <property type="entry name" value="Lysozyme-like"/>
    <property type="match status" value="1"/>
</dbReference>
<dbReference type="InterPro" id="IPR002196">
    <property type="entry name" value="Glyco_hydro_24"/>
</dbReference>
<organism evidence="5 6">
    <name type="scientific">Paraburkholderia tagetis</name>
    <dbReference type="NCBI Taxonomy" id="2913261"/>
    <lineage>
        <taxon>Bacteria</taxon>
        <taxon>Pseudomonadati</taxon>
        <taxon>Pseudomonadota</taxon>
        <taxon>Betaproteobacteria</taxon>
        <taxon>Burkholderiales</taxon>
        <taxon>Burkholderiaceae</taxon>
        <taxon>Paraburkholderia</taxon>
    </lineage>
</organism>
<reference evidence="5" key="1">
    <citation type="submission" date="2022-01" db="EMBL/GenBank/DDBJ databases">
        <title>Genome sequence and assembly of Parabukholderia sp. RG36.</title>
        <authorList>
            <person name="Chhetri G."/>
        </authorList>
    </citation>
    <scope>NUCLEOTIDE SEQUENCE</scope>
    <source>
        <strain evidence="5">RG36</strain>
    </source>
</reference>
<dbReference type="EC" id="3.2.1.17" evidence="4"/>
<dbReference type="GO" id="GO:0042742">
    <property type="term" value="P:defense response to bacterium"/>
    <property type="evidence" value="ECO:0007669"/>
    <property type="project" value="UniProtKB-KW"/>
</dbReference>
<dbReference type="RefSeq" id="WP_238465063.1">
    <property type="nucleotide sequence ID" value="NZ_JAKLJA010000013.1"/>
</dbReference>
<accession>A0A9X1RMV4</accession>
<comment type="catalytic activity">
    <reaction evidence="4">
        <text>Hydrolysis of (1-&gt;4)-beta-linkages between N-acetylmuramic acid and N-acetyl-D-glucosamine residues in a peptidoglycan and between N-acetyl-D-glucosamine residues in chitodextrins.</text>
        <dbReference type="EC" id="3.2.1.17"/>
    </reaction>
</comment>
<evidence type="ECO:0000256" key="3">
    <source>
        <dbReference type="ARBA" id="ARBA00023200"/>
    </source>
</evidence>
<dbReference type="GO" id="GO:0031640">
    <property type="term" value="P:killing of cells of another organism"/>
    <property type="evidence" value="ECO:0007669"/>
    <property type="project" value="UniProtKB-KW"/>
</dbReference>
<sequence length="187" mass="20686">MPDALATAVTNTNPNSCVNVQTDRLCKPWQVSPAGVAFTEAWEQFRAHLYDNDGAGGGGNTTIGFGHFVHTGPISGATSEALFLNGITVAQAHELMRHDLTDPQRIVNQRIHIPLYQYEYDALVDFVYNLRHHNQGLLNLVNTGHYDRVPAKFMEYTLAGGAHPSGLVKRRRAEANLFRDGNYDASH</sequence>
<keyword evidence="4" id="KW-0378">Hydrolase</keyword>
<comment type="similarity">
    <text evidence="4">Belongs to the glycosyl hydrolase 24 family.</text>
</comment>
<proteinExistence type="inferred from homology"/>
<keyword evidence="1 4" id="KW-0929">Antimicrobial</keyword>
<dbReference type="InterPro" id="IPR033907">
    <property type="entry name" value="Endolysin_autolysin"/>
</dbReference>
<dbReference type="InterPro" id="IPR051018">
    <property type="entry name" value="Bacteriophage_GH24"/>
</dbReference>
<dbReference type="Gene3D" id="1.10.530.40">
    <property type="match status" value="1"/>
</dbReference>
<dbReference type="InterPro" id="IPR023347">
    <property type="entry name" value="Lysozyme_dom_sf"/>
</dbReference>
<dbReference type="Pfam" id="PF00959">
    <property type="entry name" value="Phage_lysozyme"/>
    <property type="match status" value="1"/>
</dbReference>